<reference evidence="11" key="2">
    <citation type="submission" date="2015-02" db="UniProtKB">
        <authorList>
            <consortium name="EnsemblMetazoa"/>
        </authorList>
    </citation>
    <scope>IDENTIFICATION</scope>
</reference>
<dbReference type="GO" id="GO:0016592">
    <property type="term" value="C:mediator complex"/>
    <property type="evidence" value="ECO:0007669"/>
    <property type="project" value="InterPro"/>
</dbReference>
<name>T1JEV0_STRMM</name>
<dbReference type="EnsemblMetazoa" id="SMAR012353-RA">
    <property type="protein sequence ID" value="SMAR012353-PA"/>
    <property type="gene ID" value="SMAR012353"/>
</dbReference>
<sequence>MDILGSAKSSNIIPNQEYLLQGSIIDPSCEILLHRLRGLCDNVDSGTETFNDHEMIFQIRGANMTTPIVFRARRALDHPDAPWHLRYVGQPEIGDKNRPTLVRSYIDVSTSNNLVQFLNEMGFRLDHEFILKGYMFHKGRMKITVSKVFLMPQTGNISNLEPLSDSYLVELSVVAPTGQDQLAEDMKMFAEQLRPLVQLDKIDHRRLHHV</sequence>
<accession>T1JEV0</accession>
<keyword evidence="6 10" id="KW-0804">Transcription</keyword>
<comment type="subcellular location">
    <subcellularLocation>
        <location evidence="1 10">Nucleus</location>
    </subcellularLocation>
</comment>
<evidence type="ECO:0000256" key="2">
    <source>
        <dbReference type="ARBA" id="ARBA00009814"/>
    </source>
</evidence>
<dbReference type="HOGENOM" id="CLU_084570_0_0_1"/>
<evidence type="ECO:0000256" key="6">
    <source>
        <dbReference type="ARBA" id="ARBA00023163"/>
    </source>
</evidence>
<organism evidence="11 12">
    <name type="scientific">Strigamia maritima</name>
    <name type="common">European centipede</name>
    <name type="synonym">Geophilus maritimus</name>
    <dbReference type="NCBI Taxonomy" id="126957"/>
    <lineage>
        <taxon>Eukaryota</taxon>
        <taxon>Metazoa</taxon>
        <taxon>Ecdysozoa</taxon>
        <taxon>Arthropoda</taxon>
        <taxon>Myriapoda</taxon>
        <taxon>Chilopoda</taxon>
        <taxon>Pleurostigmophora</taxon>
        <taxon>Geophilomorpha</taxon>
        <taxon>Linotaeniidae</taxon>
        <taxon>Strigamia</taxon>
    </lineage>
</organism>
<dbReference type="InterPro" id="IPR019095">
    <property type="entry name" value="Mediator_Med18"/>
</dbReference>
<dbReference type="Pfam" id="PF09637">
    <property type="entry name" value="Med18"/>
    <property type="match status" value="1"/>
</dbReference>
<evidence type="ECO:0000256" key="3">
    <source>
        <dbReference type="ARBA" id="ARBA00019612"/>
    </source>
</evidence>
<evidence type="ECO:0000313" key="12">
    <source>
        <dbReference type="Proteomes" id="UP000014500"/>
    </source>
</evidence>
<comment type="subunit">
    <text evidence="10">Component of the Mediator complex.</text>
</comment>
<dbReference type="EMBL" id="JH432130">
    <property type="status" value="NOT_ANNOTATED_CDS"/>
    <property type="molecule type" value="Genomic_DNA"/>
</dbReference>
<evidence type="ECO:0000256" key="10">
    <source>
        <dbReference type="RuleBase" id="RU364150"/>
    </source>
</evidence>
<gene>
    <name evidence="10" type="primary">MED18</name>
</gene>
<keyword evidence="4 10" id="KW-0805">Transcription regulation</keyword>
<dbReference type="Proteomes" id="UP000014500">
    <property type="component" value="Unassembled WGS sequence"/>
</dbReference>
<dbReference type="PANTHER" id="PTHR13321">
    <property type="entry name" value="MEDIATOR OF RNA POLYMERASE II TRANSCRIPTION, SUBUNIT 18"/>
    <property type="match status" value="1"/>
</dbReference>
<dbReference type="GO" id="GO:0006357">
    <property type="term" value="P:regulation of transcription by RNA polymerase II"/>
    <property type="evidence" value="ECO:0007669"/>
    <property type="project" value="InterPro"/>
</dbReference>
<evidence type="ECO:0000256" key="5">
    <source>
        <dbReference type="ARBA" id="ARBA00023159"/>
    </source>
</evidence>
<keyword evidence="7 10" id="KW-0539">Nucleus</keyword>
<evidence type="ECO:0000256" key="7">
    <source>
        <dbReference type="ARBA" id="ARBA00023242"/>
    </source>
</evidence>
<comment type="function">
    <text evidence="8 10">Component of the Mediator complex, a coactivator involved in the regulated transcription of nearly all RNA polymerase II-dependent genes. Mediator functions as a bridge to convey information from gene-specific regulatory proteins to the basal RNA polymerase II transcription machinery. Mediator is recruited to promoters by direct interactions with regulatory proteins and serves as a scaffold for the assembly of a functional preinitiation complex with RNA polymerase II and the general transcription factors.</text>
</comment>
<keyword evidence="5 10" id="KW-0010">Activator</keyword>
<dbReference type="Gene3D" id="2.40.320.10">
    <property type="entry name" value="Hypothetical Protein Pfu-838710-001"/>
    <property type="match status" value="1"/>
</dbReference>
<evidence type="ECO:0000256" key="8">
    <source>
        <dbReference type="ARBA" id="ARBA00025687"/>
    </source>
</evidence>
<dbReference type="GO" id="GO:0070847">
    <property type="term" value="C:core mediator complex"/>
    <property type="evidence" value="ECO:0007669"/>
    <property type="project" value="TreeGrafter"/>
</dbReference>
<protein>
    <recommendedName>
        <fullName evidence="3 10">Mediator of RNA polymerase II transcription subunit 18</fullName>
    </recommendedName>
    <alternativeName>
        <fullName evidence="9 10">Mediator complex subunit 18</fullName>
    </alternativeName>
</protein>
<dbReference type="STRING" id="126957.T1JEV0"/>
<dbReference type="GO" id="GO:0003712">
    <property type="term" value="F:transcription coregulator activity"/>
    <property type="evidence" value="ECO:0007669"/>
    <property type="project" value="InterPro"/>
</dbReference>
<keyword evidence="12" id="KW-1185">Reference proteome</keyword>
<comment type="similarity">
    <text evidence="2 10">Belongs to the Mediator complex subunit 18 family.</text>
</comment>
<evidence type="ECO:0000256" key="1">
    <source>
        <dbReference type="ARBA" id="ARBA00004123"/>
    </source>
</evidence>
<dbReference type="PANTHER" id="PTHR13321:SF2">
    <property type="entry name" value="MEDIATOR OF RNA POLYMERASE II TRANSCRIPTION SUBUNIT 18"/>
    <property type="match status" value="1"/>
</dbReference>
<dbReference type="PhylomeDB" id="T1JEV0"/>
<reference evidence="12" key="1">
    <citation type="submission" date="2011-05" db="EMBL/GenBank/DDBJ databases">
        <authorList>
            <person name="Richards S.R."/>
            <person name="Qu J."/>
            <person name="Jiang H."/>
            <person name="Jhangiani S.N."/>
            <person name="Agravi P."/>
            <person name="Goodspeed R."/>
            <person name="Gross S."/>
            <person name="Mandapat C."/>
            <person name="Jackson L."/>
            <person name="Mathew T."/>
            <person name="Pu L."/>
            <person name="Thornton R."/>
            <person name="Saada N."/>
            <person name="Wilczek-Boney K.B."/>
            <person name="Lee S."/>
            <person name="Kovar C."/>
            <person name="Wu Y."/>
            <person name="Scherer S.E."/>
            <person name="Worley K.C."/>
            <person name="Muzny D.M."/>
            <person name="Gibbs R."/>
        </authorList>
    </citation>
    <scope>NUCLEOTIDE SEQUENCE</scope>
    <source>
        <strain evidence="12">Brora</strain>
    </source>
</reference>
<dbReference type="eggNOG" id="KOG3264">
    <property type="taxonomic scope" value="Eukaryota"/>
</dbReference>
<evidence type="ECO:0000256" key="4">
    <source>
        <dbReference type="ARBA" id="ARBA00023015"/>
    </source>
</evidence>
<evidence type="ECO:0000313" key="11">
    <source>
        <dbReference type="EnsemblMetazoa" id="SMAR012353-PA"/>
    </source>
</evidence>
<evidence type="ECO:0000256" key="9">
    <source>
        <dbReference type="ARBA" id="ARBA00032012"/>
    </source>
</evidence>
<dbReference type="GO" id="GO:0006369">
    <property type="term" value="P:termination of RNA polymerase II transcription"/>
    <property type="evidence" value="ECO:0007669"/>
    <property type="project" value="TreeGrafter"/>
</dbReference>
<dbReference type="AlphaFoldDB" id="T1JEV0"/>
<dbReference type="OMA" id="ARGYMFR"/>
<dbReference type="FunFam" id="2.40.320.10:FF:000001">
    <property type="entry name" value="Mediator of RNA polymerase II transcription subunit 18"/>
    <property type="match status" value="1"/>
</dbReference>
<proteinExistence type="inferred from homology"/>